<evidence type="ECO:0000313" key="3">
    <source>
        <dbReference type="EMBL" id="BBM84698.1"/>
    </source>
</evidence>
<evidence type="ECO:0000256" key="2">
    <source>
        <dbReference type="SAM" id="SignalP"/>
    </source>
</evidence>
<proteinExistence type="predicted"/>
<keyword evidence="2" id="KW-0732">Signal</keyword>
<keyword evidence="4" id="KW-1185">Reference proteome</keyword>
<feature type="compositionally biased region" description="Low complexity" evidence="1">
    <location>
        <begin position="19"/>
        <end position="35"/>
    </location>
</feature>
<reference evidence="3 4" key="1">
    <citation type="submission" date="2019-08" db="EMBL/GenBank/DDBJ databases">
        <title>Complete genome sequence of Candidatus Uab amorphum.</title>
        <authorList>
            <person name="Shiratori T."/>
            <person name="Suzuki S."/>
            <person name="Kakizawa Y."/>
            <person name="Ishida K."/>
        </authorList>
    </citation>
    <scope>NUCLEOTIDE SEQUENCE [LARGE SCALE GENOMIC DNA]</scope>
    <source>
        <strain evidence="3 4">SRT547</strain>
    </source>
</reference>
<dbReference type="PROSITE" id="PS51257">
    <property type="entry name" value="PROKAR_LIPOPROTEIN"/>
    <property type="match status" value="1"/>
</dbReference>
<accession>A0A5S9F3P0</accession>
<name>A0A5S9F3P0_UABAM</name>
<dbReference type="RefSeq" id="WP_151968833.1">
    <property type="nucleotide sequence ID" value="NZ_AP019860.1"/>
</dbReference>
<organism evidence="3 4">
    <name type="scientific">Uabimicrobium amorphum</name>
    <dbReference type="NCBI Taxonomy" id="2596890"/>
    <lineage>
        <taxon>Bacteria</taxon>
        <taxon>Pseudomonadati</taxon>
        <taxon>Planctomycetota</taxon>
        <taxon>Candidatus Uabimicrobiia</taxon>
        <taxon>Candidatus Uabimicrobiales</taxon>
        <taxon>Candidatus Uabimicrobiaceae</taxon>
        <taxon>Candidatus Uabimicrobium</taxon>
    </lineage>
</organism>
<feature type="signal peptide" evidence="2">
    <location>
        <begin position="1"/>
        <end position="19"/>
    </location>
</feature>
<dbReference type="AlphaFoldDB" id="A0A5S9F3P0"/>
<evidence type="ECO:0000256" key="1">
    <source>
        <dbReference type="SAM" id="MobiDB-lite"/>
    </source>
</evidence>
<gene>
    <name evidence="3" type="ORF">UABAM_03059</name>
</gene>
<protein>
    <submittedName>
        <fullName evidence="3">Uncharacterized protein</fullName>
    </submittedName>
</protein>
<dbReference type="KEGG" id="uam:UABAM_03059"/>
<evidence type="ECO:0000313" key="4">
    <source>
        <dbReference type="Proteomes" id="UP000326354"/>
    </source>
</evidence>
<feature type="chain" id="PRO_5024861708" evidence="2">
    <location>
        <begin position="20"/>
        <end position="126"/>
    </location>
</feature>
<dbReference type="EMBL" id="AP019860">
    <property type="protein sequence ID" value="BBM84698.1"/>
    <property type="molecule type" value="Genomic_DNA"/>
</dbReference>
<feature type="region of interest" description="Disordered" evidence="1">
    <location>
        <begin position="19"/>
        <end position="38"/>
    </location>
</feature>
<dbReference type="Proteomes" id="UP000326354">
    <property type="component" value="Chromosome"/>
</dbReference>
<sequence length="126" mass="14115">MWKFLLIICLVLSSCETLNSSTSSTSSTSSASQDSKVGEPCEYYQQPFSMAVTEIRPFGQSYHVMLDHKGHQYILSELIDRPTDSAFIRENDIAVGQVLTGIEKTITQGTCTPVLFEFETKFLFSQ</sequence>